<dbReference type="InterPro" id="IPR007172">
    <property type="entry name" value="DUF374"/>
</dbReference>
<dbReference type="Proteomes" id="UP000183982">
    <property type="component" value="Unassembled WGS sequence"/>
</dbReference>
<dbReference type="Pfam" id="PF04028">
    <property type="entry name" value="DUF374"/>
    <property type="match status" value="1"/>
</dbReference>
<reference evidence="3" key="1">
    <citation type="submission" date="2016-11" db="EMBL/GenBank/DDBJ databases">
        <authorList>
            <person name="Varghese N."/>
            <person name="Submissions S."/>
        </authorList>
    </citation>
    <scope>NUCLEOTIDE SEQUENCE [LARGE SCALE GENOMIC DNA]</scope>
    <source>
        <strain evidence="3">DSM 100564</strain>
    </source>
</reference>
<organism evidence="2 3">
    <name type="scientific">Shimia gijangensis</name>
    <dbReference type="NCBI Taxonomy" id="1470563"/>
    <lineage>
        <taxon>Bacteria</taxon>
        <taxon>Pseudomonadati</taxon>
        <taxon>Pseudomonadota</taxon>
        <taxon>Alphaproteobacteria</taxon>
        <taxon>Rhodobacterales</taxon>
        <taxon>Roseobacteraceae</taxon>
    </lineage>
</organism>
<evidence type="ECO:0000313" key="3">
    <source>
        <dbReference type="Proteomes" id="UP000183982"/>
    </source>
</evidence>
<dbReference type="STRING" id="1470563.SAMN05444000_11394"/>
<gene>
    <name evidence="2" type="ORF">SAMN05444000_11394</name>
</gene>
<feature type="domain" description="DUF374" evidence="1">
    <location>
        <begin position="74"/>
        <end position="135"/>
    </location>
</feature>
<keyword evidence="3" id="KW-1185">Reference proteome</keyword>
<dbReference type="OrthoDB" id="9810508at2"/>
<dbReference type="AlphaFoldDB" id="A0A1M6MBJ3"/>
<name>A0A1M6MBJ3_9RHOB</name>
<accession>A0A1M6MBJ3</accession>
<proteinExistence type="predicted"/>
<dbReference type="EMBL" id="FQZQ01000013">
    <property type="protein sequence ID" value="SHJ80787.1"/>
    <property type="molecule type" value="Genomic_DNA"/>
</dbReference>
<dbReference type="RefSeq" id="WP_073253273.1">
    <property type="nucleotide sequence ID" value="NZ_FQZQ01000013.1"/>
</dbReference>
<sequence length="227" mass="25731">MSLRKKLADSPRVQSFVAGLIERYVRRAYRKSTWLRIGFEPMEESLMAGEPVIVVLWHQRLMMSPYLFPTNLGRIFSLTSEARAGRLAGLFQTKFGFETVAMSTNRRHVAMSREILGKMREGYSIGIAADGPSGPVRVCSTVPLIWARSSGKRVFVVTFSADNVRELDTWDKMWVPRARSNGVLMCHEWTTPVPRKMTTEQEETLRLDLEASLNDLSAKADEMVGRS</sequence>
<evidence type="ECO:0000313" key="2">
    <source>
        <dbReference type="EMBL" id="SHJ80787.1"/>
    </source>
</evidence>
<protein>
    <recommendedName>
        <fullName evidence="1">DUF374 domain-containing protein</fullName>
    </recommendedName>
</protein>
<evidence type="ECO:0000259" key="1">
    <source>
        <dbReference type="Pfam" id="PF04028"/>
    </source>
</evidence>